<name>A0ABR7FGW6_9FIRM</name>
<keyword evidence="10" id="KW-1185">Reference proteome</keyword>
<dbReference type="CDD" id="cd04455">
    <property type="entry name" value="S1_NusA"/>
    <property type="match status" value="1"/>
</dbReference>
<evidence type="ECO:0000256" key="6">
    <source>
        <dbReference type="HAMAP-Rule" id="MF_00945"/>
    </source>
</evidence>
<sequence length="393" mass="44140">MNTELLEALDILEKEKSISKDTLLEAIEQSLIQACKNHFGKADNVHVNINPETCDFGVYAEKTVVEEVMDPVMEISLANAKMMNSQYELGDVVNVEIKSKEFGRIATQNAKNVILQKIREEERKVIFNQYYGKEKDVVTGIVQRSLGRNYSINLGKADAILTENEQVKTEVFRPTERIKLYILEVKDTPKGPKILVSRTHPELVKRLFEAEVTEVKDGTVEIKSIAREAGSRTKIAVWSNDPDVDPVGACVGMNGARVNAIVEELRGEKIDIINWSDNPALLIENALSPAKVISVMADPDEKTAMVIVPDYQLSLAIGKEGQNARLAARLTGFKIDIKSETQARESGDFDFYEEEFEEEEFTEEGYDEEAYGEEDIIENYEEPSDLPLPGEEE</sequence>
<feature type="region of interest" description="Disordered" evidence="7">
    <location>
        <begin position="358"/>
        <end position="393"/>
    </location>
</feature>
<feature type="domain" description="K Homology" evidence="8">
    <location>
        <begin position="300"/>
        <end position="382"/>
    </location>
</feature>
<dbReference type="InterPro" id="IPR009019">
    <property type="entry name" value="KH_sf_prok-type"/>
</dbReference>
<dbReference type="Pfam" id="PF26594">
    <property type="entry name" value="KH_NusA_2nd"/>
    <property type="match status" value="1"/>
</dbReference>
<dbReference type="SUPFAM" id="SSF54814">
    <property type="entry name" value="Prokaryotic type KH domain (KH-domain type II)"/>
    <property type="match status" value="2"/>
</dbReference>
<organism evidence="9 10">
    <name type="scientific">Blautia celeris</name>
    <dbReference type="NCBI Taxonomy" id="2763026"/>
    <lineage>
        <taxon>Bacteria</taxon>
        <taxon>Bacillati</taxon>
        <taxon>Bacillota</taxon>
        <taxon>Clostridia</taxon>
        <taxon>Lachnospirales</taxon>
        <taxon>Lachnospiraceae</taxon>
        <taxon>Blautia</taxon>
    </lineage>
</organism>
<feature type="domain" description="K Homology" evidence="8">
    <location>
        <begin position="229"/>
        <end position="292"/>
    </location>
</feature>
<dbReference type="Gene3D" id="3.30.1480.10">
    <property type="entry name" value="NusA, N-terminal domain"/>
    <property type="match status" value="1"/>
</dbReference>
<dbReference type="PANTHER" id="PTHR22648">
    <property type="entry name" value="TRANSCRIPTION TERMINATION FACTOR NUSA"/>
    <property type="match status" value="1"/>
</dbReference>
<keyword evidence="5 6" id="KW-0804">Transcription</keyword>
<dbReference type="InterPro" id="IPR004087">
    <property type="entry name" value="KH_dom"/>
</dbReference>
<dbReference type="HAMAP" id="MF_00945_B">
    <property type="entry name" value="NusA_B"/>
    <property type="match status" value="1"/>
</dbReference>
<accession>A0ABR7FGW6</accession>
<dbReference type="SMART" id="SM00322">
    <property type="entry name" value="KH"/>
    <property type="match status" value="2"/>
</dbReference>
<dbReference type="EMBL" id="JACOOU010000010">
    <property type="protein sequence ID" value="MBC5674449.1"/>
    <property type="molecule type" value="Genomic_DNA"/>
</dbReference>
<dbReference type="InterPro" id="IPR012340">
    <property type="entry name" value="NA-bd_OB-fold"/>
</dbReference>
<evidence type="ECO:0000256" key="5">
    <source>
        <dbReference type="ARBA" id="ARBA00023163"/>
    </source>
</evidence>
<keyword evidence="2 6" id="KW-0963">Cytoplasm</keyword>
<dbReference type="InterPro" id="IPR025249">
    <property type="entry name" value="TF_NusA_KH_1st"/>
</dbReference>
<dbReference type="CDD" id="cd02134">
    <property type="entry name" value="KH-II_NusA_rpt1"/>
    <property type="match status" value="1"/>
</dbReference>
<dbReference type="InterPro" id="IPR030842">
    <property type="entry name" value="TF_NusA_bacterial"/>
</dbReference>
<dbReference type="SUPFAM" id="SSF69705">
    <property type="entry name" value="Transcription factor NusA, N-terminal domain"/>
    <property type="match status" value="1"/>
</dbReference>
<proteinExistence type="inferred from homology"/>
<comment type="subunit">
    <text evidence="6">Monomer. Binds directly to the core enzyme of the DNA-dependent RNA polymerase and to nascent RNA.</text>
</comment>
<keyword evidence="1 6" id="KW-0806">Transcription termination</keyword>
<dbReference type="InterPro" id="IPR010213">
    <property type="entry name" value="TF_NusA"/>
</dbReference>
<evidence type="ECO:0000256" key="3">
    <source>
        <dbReference type="ARBA" id="ARBA00022884"/>
    </source>
</evidence>
<comment type="subcellular location">
    <subcellularLocation>
        <location evidence="6">Cytoplasm</location>
    </subcellularLocation>
</comment>
<dbReference type="InterPro" id="IPR015946">
    <property type="entry name" value="KH_dom-like_a/b"/>
</dbReference>
<dbReference type="Proteomes" id="UP000654573">
    <property type="component" value="Unassembled WGS sequence"/>
</dbReference>
<dbReference type="InterPro" id="IPR036555">
    <property type="entry name" value="NusA_N_sf"/>
</dbReference>
<dbReference type="Gene3D" id="3.30.300.20">
    <property type="match status" value="2"/>
</dbReference>
<comment type="function">
    <text evidence="6">Participates in both transcription termination and antitermination.</text>
</comment>
<evidence type="ECO:0000256" key="7">
    <source>
        <dbReference type="SAM" id="MobiDB-lite"/>
    </source>
</evidence>
<keyword evidence="4 6" id="KW-0805">Transcription regulation</keyword>
<dbReference type="Gene3D" id="2.40.50.140">
    <property type="entry name" value="Nucleic acid-binding proteins"/>
    <property type="match status" value="1"/>
</dbReference>
<gene>
    <name evidence="6 9" type="primary">nusA</name>
    <name evidence="9" type="ORF">H8S76_19535</name>
</gene>
<dbReference type="NCBIfam" id="TIGR01953">
    <property type="entry name" value="NusA"/>
    <property type="match status" value="1"/>
</dbReference>
<protein>
    <recommendedName>
        <fullName evidence="6">Transcription termination/antitermination protein NusA</fullName>
    </recommendedName>
</protein>
<dbReference type="Pfam" id="PF08529">
    <property type="entry name" value="NusA_N"/>
    <property type="match status" value="1"/>
</dbReference>
<dbReference type="Pfam" id="PF13184">
    <property type="entry name" value="KH_NusA_1st"/>
    <property type="match status" value="1"/>
</dbReference>
<evidence type="ECO:0000256" key="2">
    <source>
        <dbReference type="ARBA" id="ARBA00022490"/>
    </source>
</evidence>
<evidence type="ECO:0000256" key="4">
    <source>
        <dbReference type="ARBA" id="ARBA00023015"/>
    </source>
</evidence>
<evidence type="ECO:0000313" key="10">
    <source>
        <dbReference type="Proteomes" id="UP000654573"/>
    </source>
</evidence>
<evidence type="ECO:0000256" key="1">
    <source>
        <dbReference type="ARBA" id="ARBA00022472"/>
    </source>
</evidence>
<dbReference type="PROSITE" id="PS50084">
    <property type="entry name" value="KH_TYPE_1"/>
    <property type="match status" value="1"/>
</dbReference>
<dbReference type="InterPro" id="IPR013735">
    <property type="entry name" value="TF_NusA_N"/>
</dbReference>
<dbReference type="PANTHER" id="PTHR22648:SF0">
    <property type="entry name" value="TRANSCRIPTION TERMINATION_ANTITERMINATION PROTEIN NUSA"/>
    <property type="match status" value="1"/>
</dbReference>
<dbReference type="CDD" id="cd22529">
    <property type="entry name" value="KH-II_NusA_rpt2"/>
    <property type="match status" value="1"/>
</dbReference>
<evidence type="ECO:0000259" key="8">
    <source>
        <dbReference type="SMART" id="SM00322"/>
    </source>
</evidence>
<keyword evidence="3 6" id="KW-0694">RNA-binding</keyword>
<comment type="caution">
    <text evidence="9">The sequence shown here is derived from an EMBL/GenBank/DDBJ whole genome shotgun (WGS) entry which is preliminary data.</text>
</comment>
<keyword evidence="6" id="KW-0889">Transcription antitermination</keyword>
<dbReference type="InterPro" id="IPR058582">
    <property type="entry name" value="KH_NusA_2nd"/>
</dbReference>
<comment type="similarity">
    <text evidence="6">Belongs to the NusA family.</text>
</comment>
<evidence type="ECO:0000313" key="9">
    <source>
        <dbReference type="EMBL" id="MBC5674449.1"/>
    </source>
</evidence>
<dbReference type="RefSeq" id="WP_033143298.1">
    <property type="nucleotide sequence ID" value="NZ_JACOOU010000010.1"/>
</dbReference>
<reference evidence="9 10" key="1">
    <citation type="submission" date="2020-08" db="EMBL/GenBank/DDBJ databases">
        <title>Genome public.</title>
        <authorList>
            <person name="Liu C."/>
            <person name="Sun Q."/>
        </authorList>
    </citation>
    <scope>NUCLEOTIDE SEQUENCE [LARGE SCALE GENOMIC DNA]</scope>
    <source>
        <strain evidence="9 10">NSJ-34</strain>
    </source>
</reference>
<dbReference type="SUPFAM" id="SSF50249">
    <property type="entry name" value="Nucleic acid-binding proteins"/>
    <property type="match status" value="1"/>
</dbReference>